<dbReference type="AlphaFoldDB" id="A0A4P6F433"/>
<keyword evidence="2" id="KW-1185">Reference proteome</keyword>
<evidence type="ECO:0000313" key="2">
    <source>
        <dbReference type="Proteomes" id="UP000292118"/>
    </source>
</evidence>
<dbReference type="RefSeq" id="WP_129187548.1">
    <property type="nucleotide sequence ID" value="NZ_CP035493.1"/>
</dbReference>
<dbReference type="KEGG" id="xya:ET471_08295"/>
<organism evidence="1 2">
    <name type="scientific">Xylanimonas protaetiae</name>
    <dbReference type="NCBI Taxonomy" id="2509457"/>
    <lineage>
        <taxon>Bacteria</taxon>
        <taxon>Bacillati</taxon>
        <taxon>Actinomycetota</taxon>
        <taxon>Actinomycetes</taxon>
        <taxon>Micrococcales</taxon>
        <taxon>Promicromonosporaceae</taxon>
        <taxon>Xylanimonas</taxon>
    </lineage>
</organism>
<evidence type="ECO:0000313" key="1">
    <source>
        <dbReference type="EMBL" id="QAY70035.1"/>
    </source>
</evidence>
<sequence>MGDDYWAPRDVAARAICLQRKYRRPHTNAFDILTVAADLLAERAADYLALEIDSDDEDYKATALNTARAHTAARELVLASRRRLIARQRRTKVVAE</sequence>
<reference evidence="1 2" key="1">
    <citation type="submission" date="2019-01" db="EMBL/GenBank/DDBJ databases">
        <title>Genome sequencing of strain FW10M-9.</title>
        <authorList>
            <person name="Heo J."/>
            <person name="Kim S.-J."/>
            <person name="Kim J.-S."/>
            <person name="Hong S.-B."/>
            <person name="Kwon S.-W."/>
        </authorList>
    </citation>
    <scope>NUCLEOTIDE SEQUENCE [LARGE SCALE GENOMIC DNA]</scope>
    <source>
        <strain evidence="1 2">FW10M-9</strain>
    </source>
</reference>
<name>A0A4P6F433_9MICO</name>
<gene>
    <name evidence="1" type="ORF">ET471_08295</name>
</gene>
<protein>
    <submittedName>
        <fullName evidence="1">Uncharacterized protein</fullName>
    </submittedName>
</protein>
<dbReference type="EMBL" id="CP035493">
    <property type="protein sequence ID" value="QAY70035.1"/>
    <property type="molecule type" value="Genomic_DNA"/>
</dbReference>
<proteinExistence type="predicted"/>
<dbReference type="Proteomes" id="UP000292118">
    <property type="component" value="Chromosome"/>
</dbReference>
<accession>A0A4P6F433</accession>